<gene>
    <name evidence="2" type="ORF">LNL84_15910</name>
</gene>
<reference evidence="2" key="1">
    <citation type="submission" date="2021-11" db="EMBL/GenBank/DDBJ databases">
        <title>Vibrio ZSDE26 sp. nov. and Vibrio ZSDZ34 sp. nov., isolated from coastal seawater in Qingdao.</title>
        <authorList>
            <person name="Zhang P."/>
        </authorList>
    </citation>
    <scope>NUCLEOTIDE SEQUENCE</scope>
    <source>
        <strain evidence="2">ZSDZ34</strain>
    </source>
</reference>
<dbReference type="Gene3D" id="3.40.30.10">
    <property type="entry name" value="Glutaredoxin"/>
    <property type="match status" value="1"/>
</dbReference>
<dbReference type="NCBIfam" id="TIGR01626">
    <property type="entry name" value="ytfJ_HI0045"/>
    <property type="match status" value="1"/>
</dbReference>
<comment type="caution">
    <text evidence="2">The sequence shown here is derived from an EMBL/GenBank/DDBJ whole genome shotgun (WGS) entry which is preliminary data.</text>
</comment>
<organism evidence="2 3">
    <name type="scientific">Vibrio gelatinilyticus</name>
    <dbReference type="NCBI Taxonomy" id="2893468"/>
    <lineage>
        <taxon>Bacteria</taxon>
        <taxon>Pseudomonadati</taxon>
        <taxon>Pseudomonadota</taxon>
        <taxon>Gammaproteobacteria</taxon>
        <taxon>Vibrionales</taxon>
        <taxon>Vibrionaceae</taxon>
        <taxon>Vibrio</taxon>
    </lineage>
</organism>
<dbReference type="AlphaFoldDB" id="A0A9X1WDH0"/>
<proteinExistence type="predicted"/>
<protein>
    <submittedName>
        <fullName evidence="2">YtfJ family protein</fullName>
    </submittedName>
</protein>
<dbReference type="EMBL" id="JAJNNZ010000015">
    <property type="protein sequence ID" value="MCJ2378304.1"/>
    <property type="molecule type" value="Genomic_DNA"/>
</dbReference>
<evidence type="ECO:0000313" key="3">
    <source>
        <dbReference type="Proteomes" id="UP001139488"/>
    </source>
</evidence>
<dbReference type="Pfam" id="PF09695">
    <property type="entry name" value="YtfJ_HI0045"/>
    <property type="match status" value="1"/>
</dbReference>
<feature type="chain" id="PRO_5040743801" evidence="1">
    <location>
        <begin position="21"/>
        <end position="183"/>
    </location>
</feature>
<name>A0A9X1WDH0_9VIBR</name>
<sequence>MKMKSLLVLGLLCSPALALANNLGIGQQVNSVSVESHGELLLDNENIRYEQWNSQDMLGKVRVIQAIAGRKSAKKMNAPLMAAITEAKFPPESYQTTTIINQDDAMWGTGSFVKSSAEDSKQEFPWSSMVLDEKGIVANAWQLKEDSSAIIVQDKQGKILYIKEGALTDDEIQQVLAMIRDNL</sequence>
<evidence type="ECO:0000313" key="2">
    <source>
        <dbReference type="EMBL" id="MCJ2378304.1"/>
    </source>
</evidence>
<feature type="signal peptide" evidence="1">
    <location>
        <begin position="1"/>
        <end position="20"/>
    </location>
</feature>
<dbReference type="InterPro" id="IPR006513">
    <property type="entry name" value="YtfJ_HI0045"/>
</dbReference>
<dbReference type="RefSeq" id="WP_244358545.1">
    <property type="nucleotide sequence ID" value="NZ_JAJNNZ010000015.1"/>
</dbReference>
<keyword evidence="3" id="KW-1185">Reference proteome</keyword>
<accession>A0A9X1WDH0</accession>
<keyword evidence="1" id="KW-0732">Signal</keyword>
<evidence type="ECO:0000256" key="1">
    <source>
        <dbReference type="SAM" id="SignalP"/>
    </source>
</evidence>
<dbReference type="Proteomes" id="UP001139488">
    <property type="component" value="Unassembled WGS sequence"/>
</dbReference>